<reference evidence="2 3" key="1">
    <citation type="submission" date="2020-09" db="EMBL/GenBank/DDBJ databases">
        <title>novel species in genus Nocardioides.</title>
        <authorList>
            <person name="Zhang G."/>
        </authorList>
    </citation>
    <scope>NUCLEOTIDE SEQUENCE [LARGE SCALE GENOMIC DNA]</scope>
    <source>
        <strain evidence="2 3">KCTC 39551</strain>
    </source>
</reference>
<proteinExistence type="predicted"/>
<keyword evidence="3" id="KW-1185">Reference proteome</keyword>
<evidence type="ECO:0000256" key="1">
    <source>
        <dbReference type="SAM" id="MobiDB-lite"/>
    </source>
</evidence>
<dbReference type="EMBL" id="JACXYZ010000001">
    <property type="protein sequence ID" value="MBD3923168.1"/>
    <property type="molecule type" value="Genomic_DNA"/>
</dbReference>
<name>A0ABR8N4S8_9ACTN</name>
<dbReference type="Proteomes" id="UP000618818">
    <property type="component" value="Unassembled WGS sequence"/>
</dbReference>
<accession>A0ABR8N4S8</accession>
<organism evidence="2 3">
    <name type="scientific">Nocardioides cavernae</name>
    <dbReference type="NCBI Taxonomy" id="1921566"/>
    <lineage>
        <taxon>Bacteria</taxon>
        <taxon>Bacillati</taxon>
        <taxon>Actinomycetota</taxon>
        <taxon>Actinomycetes</taxon>
        <taxon>Propionibacteriales</taxon>
        <taxon>Nocardioidaceae</taxon>
        <taxon>Nocardioides</taxon>
    </lineage>
</organism>
<gene>
    <name evidence="2" type="ORF">IEZ26_00925</name>
</gene>
<comment type="caution">
    <text evidence="2">The sequence shown here is derived from an EMBL/GenBank/DDBJ whole genome shotgun (WGS) entry which is preliminary data.</text>
</comment>
<evidence type="ECO:0000313" key="2">
    <source>
        <dbReference type="EMBL" id="MBD3923168.1"/>
    </source>
</evidence>
<feature type="region of interest" description="Disordered" evidence="1">
    <location>
        <begin position="178"/>
        <end position="198"/>
    </location>
</feature>
<evidence type="ECO:0000313" key="3">
    <source>
        <dbReference type="Proteomes" id="UP000618818"/>
    </source>
</evidence>
<protein>
    <submittedName>
        <fullName evidence="2">Uncharacterized protein</fullName>
    </submittedName>
</protein>
<sequence>MTGSTPLRGGDDVSWVDLYWLPLGAGGRCVRLNGRVFEALVARREHRRAADLYHSALEVRLGPDRWVIEMAPVWNTPEPERGVVAEGPVGLRWLGRSRWFRYEVRCWPGGRIPDVDEAVDSPVRMSQDAGHAERVLALAPHFRTATWALDEQHTGDMWNSNSLTSWLLVRSGHDLSRVGPPAGGRAPGWDAGLVAGSR</sequence>
<dbReference type="RefSeq" id="WP_191193065.1">
    <property type="nucleotide sequence ID" value="NZ_JACXYZ010000001.1"/>
</dbReference>